<reference evidence="1 2" key="2">
    <citation type="submission" date="2018-11" db="EMBL/GenBank/DDBJ databases">
        <authorList>
            <consortium name="Pathogen Informatics"/>
        </authorList>
    </citation>
    <scope>NUCLEOTIDE SEQUENCE [LARGE SCALE GENOMIC DNA]</scope>
</reference>
<protein>
    <submittedName>
        <fullName evidence="1 3">Uncharacterized protein</fullName>
    </submittedName>
</protein>
<reference evidence="3" key="1">
    <citation type="submission" date="2016-06" db="UniProtKB">
        <authorList>
            <consortium name="WormBaseParasite"/>
        </authorList>
    </citation>
    <scope>IDENTIFICATION</scope>
</reference>
<evidence type="ECO:0000313" key="3">
    <source>
        <dbReference type="WBParaSite" id="TCNE_0000267701-mRNA-1"/>
    </source>
</evidence>
<gene>
    <name evidence="1" type="ORF">TCNE_LOCUS2677</name>
</gene>
<keyword evidence="2" id="KW-1185">Reference proteome</keyword>
<evidence type="ECO:0000313" key="1">
    <source>
        <dbReference type="EMBL" id="VDM28394.1"/>
    </source>
</evidence>
<dbReference type="AlphaFoldDB" id="A0A183U2F7"/>
<accession>A0A183U2F7</accession>
<dbReference type="WBParaSite" id="TCNE_0000267701-mRNA-1">
    <property type="protein sequence ID" value="TCNE_0000267701-mRNA-1"/>
    <property type="gene ID" value="TCNE_0000267701"/>
</dbReference>
<dbReference type="Proteomes" id="UP000050794">
    <property type="component" value="Unassembled WGS sequence"/>
</dbReference>
<proteinExistence type="predicted"/>
<name>A0A183U2F7_TOXCA</name>
<dbReference type="EMBL" id="UYWY01002856">
    <property type="protein sequence ID" value="VDM28394.1"/>
    <property type="molecule type" value="Genomic_DNA"/>
</dbReference>
<organism evidence="2 3">
    <name type="scientific">Toxocara canis</name>
    <name type="common">Canine roundworm</name>
    <dbReference type="NCBI Taxonomy" id="6265"/>
    <lineage>
        <taxon>Eukaryota</taxon>
        <taxon>Metazoa</taxon>
        <taxon>Ecdysozoa</taxon>
        <taxon>Nematoda</taxon>
        <taxon>Chromadorea</taxon>
        <taxon>Rhabditida</taxon>
        <taxon>Spirurina</taxon>
        <taxon>Ascaridomorpha</taxon>
        <taxon>Ascaridoidea</taxon>
        <taxon>Toxocaridae</taxon>
        <taxon>Toxocara</taxon>
    </lineage>
</organism>
<sequence>MVTLKRMCCAINKHVPNGSSGPNGVLAAKHVEQPPSFVLGS</sequence>
<evidence type="ECO:0000313" key="2">
    <source>
        <dbReference type="Proteomes" id="UP000050794"/>
    </source>
</evidence>